<dbReference type="AlphaFoldDB" id="A0A095Y1I7"/>
<keyword evidence="1" id="KW-1133">Transmembrane helix</keyword>
<name>A0A095Y1I7_9CORY</name>
<dbReference type="Proteomes" id="UP000029548">
    <property type="component" value="Unassembled WGS sequence"/>
</dbReference>
<feature type="transmembrane region" description="Helical" evidence="1">
    <location>
        <begin position="20"/>
        <end position="37"/>
    </location>
</feature>
<comment type="caution">
    <text evidence="2">The sequence shown here is derived from an EMBL/GenBank/DDBJ whole genome shotgun (WGS) entry which is preliminary data.</text>
</comment>
<sequence length="78" mass="8071">MAAIIIAIVFGFIVDDDSLYHWWASGILGVIALAAAIRAKSIGLGALAVVAALSPPILMFGSWLVFTAYHLATGTTPA</sequence>
<reference evidence="2 3" key="1">
    <citation type="submission" date="2014-07" db="EMBL/GenBank/DDBJ databases">
        <authorList>
            <person name="McCorrison J."/>
            <person name="Sanka R."/>
            <person name="Torralba M."/>
            <person name="Gillis M."/>
            <person name="Haft D.H."/>
            <person name="Methe B."/>
            <person name="Sutton G."/>
            <person name="Nelson K.E."/>
        </authorList>
    </citation>
    <scope>NUCLEOTIDE SEQUENCE [LARGE SCALE GENOMIC DNA]</scope>
    <source>
        <strain evidence="2 3">DNF00450</strain>
    </source>
</reference>
<keyword evidence="1" id="KW-0472">Membrane</keyword>
<keyword evidence="1" id="KW-0812">Transmembrane</keyword>
<evidence type="ECO:0000313" key="2">
    <source>
        <dbReference type="EMBL" id="KGF16133.1"/>
    </source>
</evidence>
<proteinExistence type="predicted"/>
<dbReference type="EMBL" id="JRNE01000059">
    <property type="protein sequence ID" value="KGF16133.1"/>
    <property type="molecule type" value="Genomic_DNA"/>
</dbReference>
<evidence type="ECO:0000256" key="1">
    <source>
        <dbReference type="SAM" id="Phobius"/>
    </source>
</evidence>
<organism evidence="2 3">
    <name type="scientific">Corynebacterium freneyi DNF00450</name>
    <dbReference type="NCBI Taxonomy" id="1287475"/>
    <lineage>
        <taxon>Bacteria</taxon>
        <taxon>Bacillati</taxon>
        <taxon>Actinomycetota</taxon>
        <taxon>Actinomycetes</taxon>
        <taxon>Mycobacteriales</taxon>
        <taxon>Corynebacteriaceae</taxon>
        <taxon>Corynebacterium</taxon>
    </lineage>
</organism>
<gene>
    <name evidence="2" type="ORF">HMPREF1650_09340</name>
</gene>
<evidence type="ECO:0000313" key="3">
    <source>
        <dbReference type="Proteomes" id="UP000029548"/>
    </source>
</evidence>
<feature type="transmembrane region" description="Helical" evidence="1">
    <location>
        <begin position="44"/>
        <end position="66"/>
    </location>
</feature>
<protein>
    <submittedName>
        <fullName evidence="2">Uncharacterized protein</fullName>
    </submittedName>
</protein>
<accession>A0A095Y1I7</accession>